<dbReference type="GO" id="GO:0005975">
    <property type="term" value="P:carbohydrate metabolic process"/>
    <property type="evidence" value="ECO:0007669"/>
    <property type="project" value="InterPro"/>
</dbReference>
<evidence type="ECO:0000313" key="7">
    <source>
        <dbReference type="Proteomes" id="UP001321018"/>
    </source>
</evidence>
<dbReference type="InterPro" id="IPR051913">
    <property type="entry name" value="GH2_Domain-Containing"/>
</dbReference>
<gene>
    <name evidence="6" type="ORF">OB960_25000</name>
</gene>
<protein>
    <submittedName>
        <fullName evidence="6">Glycoside hydrolase</fullName>
    </submittedName>
</protein>
<evidence type="ECO:0000256" key="1">
    <source>
        <dbReference type="ARBA" id="ARBA00007401"/>
    </source>
</evidence>
<dbReference type="InterPro" id="IPR006104">
    <property type="entry name" value="Glyco_hydro_2_N"/>
</dbReference>
<dbReference type="Proteomes" id="UP001321018">
    <property type="component" value="Unassembled WGS sequence"/>
</dbReference>
<dbReference type="Pfam" id="PF02837">
    <property type="entry name" value="Glyco_hydro_2_N"/>
    <property type="match status" value="1"/>
</dbReference>
<evidence type="ECO:0000313" key="6">
    <source>
        <dbReference type="EMBL" id="MCU4744631.1"/>
    </source>
</evidence>
<evidence type="ECO:0000256" key="2">
    <source>
        <dbReference type="SAM" id="MobiDB-lite"/>
    </source>
</evidence>
<name>A0AAP2Z3X9_9EURY</name>
<dbReference type="Gene3D" id="2.60.120.260">
    <property type="entry name" value="Galactose-binding domain-like"/>
    <property type="match status" value="1"/>
</dbReference>
<dbReference type="RefSeq" id="WP_338006432.1">
    <property type="nucleotide sequence ID" value="NZ_JAOPKA010000035.1"/>
</dbReference>
<proteinExistence type="inferred from homology"/>
<dbReference type="EMBL" id="JAOPKA010000035">
    <property type="protein sequence ID" value="MCU4744631.1"/>
    <property type="molecule type" value="Genomic_DNA"/>
</dbReference>
<dbReference type="GO" id="GO:0004553">
    <property type="term" value="F:hydrolase activity, hydrolyzing O-glycosyl compounds"/>
    <property type="evidence" value="ECO:0007669"/>
    <property type="project" value="InterPro"/>
</dbReference>
<dbReference type="Gene3D" id="3.20.20.80">
    <property type="entry name" value="Glycosidases"/>
    <property type="match status" value="1"/>
</dbReference>
<feature type="region of interest" description="Disordered" evidence="2">
    <location>
        <begin position="729"/>
        <end position="757"/>
    </location>
</feature>
<dbReference type="AlphaFoldDB" id="A0AAP2Z3X9"/>
<dbReference type="InterPro" id="IPR006103">
    <property type="entry name" value="Glyco_hydro_2_cat"/>
</dbReference>
<dbReference type="SUPFAM" id="SSF51445">
    <property type="entry name" value="(Trans)glycosidases"/>
    <property type="match status" value="1"/>
</dbReference>
<dbReference type="InterPro" id="IPR006102">
    <property type="entry name" value="Ig-like_GH2"/>
</dbReference>
<comment type="similarity">
    <text evidence="1">Belongs to the glycosyl hydrolase 2 family.</text>
</comment>
<feature type="compositionally biased region" description="Low complexity" evidence="2">
    <location>
        <begin position="730"/>
        <end position="746"/>
    </location>
</feature>
<feature type="domain" description="Glycoside hydrolase family 2 catalytic" evidence="4">
    <location>
        <begin position="336"/>
        <end position="441"/>
    </location>
</feature>
<organism evidence="6 7">
    <name type="scientific">Natronoglomus mannanivorans</name>
    <dbReference type="NCBI Taxonomy" id="2979990"/>
    <lineage>
        <taxon>Archaea</taxon>
        <taxon>Methanobacteriati</taxon>
        <taxon>Methanobacteriota</taxon>
        <taxon>Stenosarchaea group</taxon>
        <taxon>Halobacteria</taxon>
        <taxon>Halobacteriales</taxon>
        <taxon>Natrialbaceae</taxon>
        <taxon>Natronoglomus</taxon>
    </lineage>
</organism>
<dbReference type="SUPFAM" id="SSF49785">
    <property type="entry name" value="Galactose-binding domain-like"/>
    <property type="match status" value="1"/>
</dbReference>
<accession>A0AAP2Z3X9</accession>
<evidence type="ECO:0000259" key="3">
    <source>
        <dbReference type="Pfam" id="PF00703"/>
    </source>
</evidence>
<comment type="caution">
    <text evidence="6">The sequence shown here is derived from an EMBL/GenBank/DDBJ whole genome shotgun (WGS) entry which is preliminary data.</text>
</comment>
<evidence type="ECO:0000259" key="5">
    <source>
        <dbReference type="Pfam" id="PF02837"/>
    </source>
</evidence>
<feature type="domain" description="Glycosyl hydrolases family 2 sugar binding" evidence="5">
    <location>
        <begin position="6"/>
        <end position="137"/>
    </location>
</feature>
<dbReference type="InterPro" id="IPR017853">
    <property type="entry name" value="GH"/>
</dbReference>
<reference evidence="6" key="1">
    <citation type="submission" date="2022-09" db="EMBL/GenBank/DDBJ databases">
        <title>Enrichment on poylsaccharides allowed isolation of novel metabolic and taxonomic groups of Haloarchaea.</title>
        <authorList>
            <person name="Sorokin D.Y."/>
            <person name="Elcheninov A.G."/>
            <person name="Khizhniak T.V."/>
            <person name="Kolganova T.V."/>
            <person name="Kublanov I.V."/>
        </authorList>
    </citation>
    <scope>NUCLEOTIDE SEQUENCE</scope>
    <source>
        <strain evidence="6">AArc-xg1-1</strain>
    </source>
</reference>
<evidence type="ECO:0000259" key="4">
    <source>
        <dbReference type="Pfam" id="PF02836"/>
    </source>
</evidence>
<dbReference type="Pfam" id="PF02836">
    <property type="entry name" value="Glyco_hydro_2_C"/>
    <property type="match status" value="1"/>
</dbReference>
<dbReference type="Pfam" id="PF00703">
    <property type="entry name" value="Glyco_hydro_2"/>
    <property type="match status" value="1"/>
</dbReference>
<feature type="domain" description="Glycoside hydrolase family 2 immunoglobulin-like beta-sandwich" evidence="3">
    <location>
        <begin position="173"/>
        <end position="289"/>
    </location>
</feature>
<keyword evidence="6" id="KW-0378">Hydrolase</keyword>
<sequence length="955" mass="106477">MQTIPLAGPWELRLDPDDADDDWTDVSSDGTIYLPGTTDEYGYGEETDERTRAHLARTHRYEGAAWYRRTVTIPDSWDRKRVTLTLERTRETELWIDGERVGSRECLSTPHVYDVTDEISPGECSVILRVDNDADSMDRAGINRSHAKTEHTQTNWNGAIGDLRLEATDPVWIEDVRTFPHASEQEVGLEVTLGNVTGGELEGTVTTATRSVNTDETHAVAPSEHAVTLEGGDERTTVGLTYDLGPDALTWDEFSPAVYELDVSLAVDGNETGHENGFDHELTTTFGLRDFEADGTQFSINGTTIFLRGRTDCCVFPDTAYPPTSTAEWVEHMETAKAYGINHYRFHSWCPPEAAFEAADRVGIYMQPELSQWDNSDSLVGDDYEYFRGEAERILDAYGNHPSFVMFTLGNENQGDEERMNELVRHCRDRDDRRLYAYGANNFLSSPHPGADDDFFITANVPNDPDASHWDVERTPIRGTGHINDEPPSTTTEYSEKLEPYDLPVIGHEIGQFQIYPDYDEKRKYTGVLEARSFERFEQSLADHYMEGSDTDFQAASGALSITCYREEIEAAFRTPGFGGFQLLGLDDFPGQGTALVGIIDSYMESKGLIEPYEWRRFCSARVPLLLFDQYTWTTSEDFEAEAQLANYGPDEIAGTTPVWSITADDGTTIDAGELSTQDVPQGELASLGTLEASLADVDAPARLEVELAFESADADDAELRTSYPIWVYPSSESESEPGSPTTEPDTTPDSDVDSPLEDVTVANRFDEDTRALLDEGETVLLLPEPSALRYSLEGSFQPDFWNYEIFKRNGKPGTLGVLFDSDHPLFESFPTDDHANWQWWRLLRHSRPIVLDDAPAEFEPTLQVIDTIYRNHKLGVYVETAVGDGKLAICTLDLSDGNAPEVRQFRASLASYLASEAFDPEPAISTGVLDSLLNAGQADDRAYGDDAGAWVEYE</sequence>
<feature type="compositionally biased region" description="Acidic residues" evidence="2">
    <location>
        <begin position="747"/>
        <end position="757"/>
    </location>
</feature>
<dbReference type="InterPro" id="IPR008979">
    <property type="entry name" value="Galactose-bd-like_sf"/>
</dbReference>
<dbReference type="PANTHER" id="PTHR42732">
    <property type="entry name" value="BETA-GALACTOSIDASE"/>
    <property type="match status" value="1"/>
</dbReference>